<name>A0A1Y4MR54_9FIRM</name>
<evidence type="ECO:0000313" key="2">
    <source>
        <dbReference type="Proteomes" id="UP000196386"/>
    </source>
</evidence>
<reference evidence="2" key="1">
    <citation type="submission" date="2017-04" db="EMBL/GenBank/DDBJ databases">
        <title>Function of individual gut microbiota members based on whole genome sequencing of pure cultures obtained from chicken caecum.</title>
        <authorList>
            <person name="Medvecky M."/>
            <person name="Cejkova D."/>
            <person name="Polansky O."/>
            <person name="Karasova D."/>
            <person name="Kubasova T."/>
            <person name="Cizek A."/>
            <person name="Rychlik I."/>
        </authorList>
    </citation>
    <scope>NUCLEOTIDE SEQUENCE [LARGE SCALE GENOMIC DNA]</scope>
    <source>
        <strain evidence="2">An175</strain>
    </source>
</reference>
<accession>A0A1Y4MR54</accession>
<evidence type="ECO:0000313" key="1">
    <source>
        <dbReference type="EMBL" id="OUP70730.1"/>
    </source>
</evidence>
<sequence length="338" mass="37787">MFVNKICDKLVVVVPDGLTDAQITSVDDYISSLPYIDPLVNRVLYVLQVGFDEIIYVLGRDGKNIVGVTQDREQRVFKTREILRHAQSGDGWLKIYMGDLGLLDDVLEALHNRQDCDYLFDTRDVTWVVSPTGVLHAILYEMARLSPVSRPDALINDGDAKFLVTFGNANVIIGGSYLNHGVKEPFGWVCHKGHKPGELYYLLDLVEYNGLRNAKVIKSNLGSIKDEVARARAGLGVQKEVYAPTSDIVAAAAREGFHISKDEAKALYDAADEFGIRVRIENNTAILTFADGTWRELSVMEAIRTVWLKAYRAHILAKPLKDLLDYGLPVEGERSMFK</sequence>
<dbReference type="Proteomes" id="UP000196386">
    <property type="component" value="Unassembled WGS sequence"/>
</dbReference>
<protein>
    <submittedName>
        <fullName evidence="1">Uncharacterized protein</fullName>
    </submittedName>
</protein>
<gene>
    <name evidence="1" type="ORF">B5F11_04595</name>
</gene>
<comment type="caution">
    <text evidence="1">The sequence shown here is derived from an EMBL/GenBank/DDBJ whole genome shotgun (WGS) entry which is preliminary data.</text>
</comment>
<proteinExistence type="predicted"/>
<organism evidence="1 2">
    <name type="scientific">Anaerotruncus colihominis</name>
    <dbReference type="NCBI Taxonomy" id="169435"/>
    <lineage>
        <taxon>Bacteria</taxon>
        <taxon>Bacillati</taxon>
        <taxon>Bacillota</taxon>
        <taxon>Clostridia</taxon>
        <taxon>Eubacteriales</taxon>
        <taxon>Oscillospiraceae</taxon>
        <taxon>Anaerotruncus</taxon>
    </lineage>
</organism>
<dbReference type="AlphaFoldDB" id="A0A1Y4MR54"/>
<dbReference type="EMBL" id="NFKP01000003">
    <property type="protein sequence ID" value="OUP70730.1"/>
    <property type="molecule type" value="Genomic_DNA"/>
</dbReference>